<dbReference type="GO" id="GO:0030182">
    <property type="term" value="P:neuron differentiation"/>
    <property type="evidence" value="ECO:0007669"/>
    <property type="project" value="TreeGrafter"/>
</dbReference>
<evidence type="ECO:0000256" key="2">
    <source>
        <dbReference type="ARBA" id="ARBA00005683"/>
    </source>
</evidence>
<evidence type="ECO:0000313" key="13">
    <source>
        <dbReference type="Proteomes" id="UP000887566"/>
    </source>
</evidence>
<dbReference type="GO" id="GO:0005615">
    <property type="term" value="C:extracellular space"/>
    <property type="evidence" value="ECO:0007669"/>
    <property type="project" value="TreeGrafter"/>
</dbReference>
<sequence>MLLFRTLLFLLVAVENGSFLWWSIHKPLVFDARKVCRRARKIKGHQIDVCRDMDMATALLNGAHMGIFECHHQLRYERWNCTTSRRSLDKMLLKDTQESAFVQALSSAGAVHKVSQMCSAGALRSCICQVQRAPPGNTSEDNQQSFKYTGCSDNVDFATLKARELFDVDLNGRAYGGIRAAVLNHNNEVGRKVVAETMRRVCKCHGLSGSCNMKTCIFRVRPFREIGLELREKYKQARSVTPGNDDPYSLWSETPLEQQPQTSADHSGHRRRSIPEHDLVYTDKSPNFCARDRTSGIISPRGRLCDPSASPDMGGCDYLCCGRGHELAATVVRETNCRCKFQWCCEVNCEICRNETEVFRCR</sequence>
<dbReference type="PROSITE" id="PS00246">
    <property type="entry name" value="WNT1"/>
    <property type="match status" value="1"/>
</dbReference>
<evidence type="ECO:0000256" key="3">
    <source>
        <dbReference type="ARBA" id="ARBA00022473"/>
    </source>
</evidence>
<dbReference type="PRINTS" id="PR01349">
    <property type="entry name" value="WNTPROTEIN"/>
</dbReference>
<keyword evidence="4" id="KW-0964">Secreted</keyword>
<dbReference type="GO" id="GO:0005109">
    <property type="term" value="F:frizzled binding"/>
    <property type="evidence" value="ECO:0007669"/>
    <property type="project" value="TreeGrafter"/>
</dbReference>
<dbReference type="AlphaFoldDB" id="A0A914WHF4"/>
<keyword evidence="13" id="KW-1185">Reference proteome</keyword>
<dbReference type="GO" id="GO:0060070">
    <property type="term" value="P:canonical Wnt signaling pathway"/>
    <property type="evidence" value="ECO:0007669"/>
    <property type="project" value="TreeGrafter"/>
</dbReference>
<keyword evidence="8" id="KW-0325">Glycoprotein</keyword>
<dbReference type="GO" id="GO:0045165">
    <property type="term" value="P:cell fate commitment"/>
    <property type="evidence" value="ECO:0007669"/>
    <property type="project" value="TreeGrafter"/>
</dbReference>
<dbReference type="InterPro" id="IPR043158">
    <property type="entry name" value="Wnt_C"/>
</dbReference>
<accession>A0A914WHF4</accession>
<dbReference type="Gene3D" id="3.30.2460.20">
    <property type="match status" value="1"/>
</dbReference>
<evidence type="ECO:0000256" key="10">
    <source>
        <dbReference type="RuleBase" id="RU003500"/>
    </source>
</evidence>
<protein>
    <recommendedName>
        <fullName evidence="10">Protein Wnt</fullName>
    </recommendedName>
</protein>
<feature type="chain" id="PRO_5036917798" description="Protein Wnt" evidence="12">
    <location>
        <begin position="18"/>
        <end position="362"/>
    </location>
</feature>
<evidence type="ECO:0000256" key="12">
    <source>
        <dbReference type="SAM" id="SignalP"/>
    </source>
</evidence>
<evidence type="ECO:0000256" key="9">
    <source>
        <dbReference type="ARBA" id="ARBA00023288"/>
    </source>
</evidence>
<comment type="subcellular location">
    <subcellularLocation>
        <location evidence="1 10">Secreted</location>
        <location evidence="1 10">Extracellular space</location>
        <location evidence="1 10">Extracellular matrix</location>
    </subcellularLocation>
</comment>
<dbReference type="GO" id="GO:0005125">
    <property type="term" value="F:cytokine activity"/>
    <property type="evidence" value="ECO:0007669"/>
    <property type="project" value="TreeGrafter"/>
</dbReference>
<evidence type="ECO:0000256" key="4">
    <source>
        <dbReference type="ARBA" id="ARBA00022525"/>
    </source>
</evidence>
<dbReference type="InterPro" id="IPR005817">
    <property type="entry name" value="Wnt"/>
</dbReference>
<evidence type="ECO:0000256" key="6">
    <source>
        <dbReference type="ARBA" id="ARBA00022687"/>
    </source>
</evidence>
<keyword evidence="6 10" id="KW-0879">Wnt signaling pathway</keyword>
<feature type="compositionally biased region" description="Polar residues" evidence="11">
    <location>
        <begin position="251"/>
        <end position="265"/>
    </location>
</feature>
<dbReference type="PANTHER" id="PTHR12027">
    <property type="entry name" value="WNT RELATED"/>
    <property type="match status" value="1"/>
</dbReference>
<evidence type="ECO:0000256" key="5">
    <source>
        <dbReference type="ARBA" id="ARBA00022530"/>
    </source>
</evidence>
<keyword evidence="5" id="KW-0272">Extracellular matrix</keyword>
<organism evidence="13 14">
    <name type="scientific">Plectus sambesii</name>
    <dbReference type="NCBI Taxonomy" id="2011161"/>
    <lineage>
        <taxon>Eukaryota</taxon>
        <taxon>Metazoa</taxon>
        <taxon>Ecdysozoa</taxon>
        <taxon>Nematoda</taxon>
        <taxon>Chromadorea</taxon>
        <taxon>Plectida</taxon>
        <taxon>Plectina</taxon>
        <taxon>Plectoidea</taxon>
        <taxon>Plectidae</taxon>
        <taxon>Plectus</taxon>
    </lineage>
</organism>
<dbReference type="WBParaSite" id="PSAMB.scaffold391size53556.g5431.t1">
    <property type="protein sequence ID" value="PSAMB.scaffold391size53556.g5431.t1"/>
    <property type="gene ID" value="PSAMB.scaffold391size53556.g5431"/>
</dbReference>
<evidence type="ECO:0000313" key="14">
    <source>
        <dbReference type="WBParaSite" id="PSAMB.scaffold391size53556.g5431.t1"/>
    </source>
</evidence>
<comment type="similarity">
    <text evidence="2 10">Belongs to the Wnt family.</text>
</comment>
<keyword evidence="3 10" id="KW-0217">Developmental protein</keyword>
<keyword evidence="9" id="KW-0449">Lipoprotein</keyword>
<keyword evidence="7" id="KW-1015">Disulfide bond</keyword>
<name>A0A914WHF4_9BILA</name>
<evidence type="ECO:0000256" key="7">
    <source>
        <dbReference type="ARBA" id="ARBA00023157"/>
    </source>
</evidence>
<feature type="signal peptide" evidence="12">
    <location>
        <begin position="1"/>
        <end position="17"/>
    </location>
</feature>
<comment type="function">
    <text evidence="10">Ligand for members of the frizzled family of seven transmembrane receptors.</text>
</comment>
<proteinExistence type="inferred from homology"/>
<dbReference type="PANTHER" id="PTHR12027:SF72">
    <property type="entry name" value="PROTEIN WNT-6"/>
    <property type="match status" value="1"/>
</dbReference>
<reference evidence="14" key="1">
    <citation type="submission" date="2022-11" db="UniProtKB">
        <authorList>
            <consortium name="WormBaseParasite"/>
        </authorList>
    </citation>
    <scope>IDENTIFICATION</scope>
</reference>
<evidence type="ECO:0000256" key="8">
    <source>
        <dbReference type="ARBA" id="ARBA00023180"/>
    </source>
</evidence>
<dbReference type="InterPro" id="IPR018161">
    <property type="entry name" value="Wnt_CS"/>
</dbReference>
<evidence type="ECO:0000256" key="1">
    <source>
        <dbReference type="ARBA" id="ARBA00004498"/>
    </source>
</evidence>
<keyword evidence="12" id="KW-0732">Signal</keyword>
<feature type="region of interest" description="Disordered" evidence="11">
    <location>
        <begin position="235"/>
        <end position="276"/>
    </location>
</feature>
<dbReference type="Pfam" id="PF00110">
    <property type="entry name" value="wnt"/>
    <property type="match status" value="1"/>
</dbReference>
<dbReference type="Proteomes" id="UP000887566">
    <property type="component" value="Unplaced"/>
</dbReference>
<evidence type="ECO:0000256" key="11">
    <source>
        <dbReference type="SAM" id="MobiDB-lite"/>
    </source>
</evidence>
<dbReference type="SMART" id="SM00097">
    <property type="entry name" value="WNT1"/>
    <property type="match status" value="1"/>
</dbReference>